<dbReference type="PANTHER" id="PTHR10742:SF342">
    <property type="entry name" value="AMINE OXIDASE"/>
    <property type="match status" value="1"/>
</dbReference>
<protein>
    <recommendedName>
        <fullName evidence="1">Amine oxidase domain-containing protein</fullName>
    </recommendedName>
</protein>
<dbReference type="OrthoDB" id="3900777at2759"/>
<dbReference type="STRING" id="1507870.A0A1V8S986"/>
<feature type="domain" description="Amine oxidase" evidence="1">
    <location>
        <begin position="40"/>
        <end position="514"/>
    </location>
</feature>
<organism evidence="2 3">
    <name type="scientific">Cryoendolithus antarcticus</name>
    <dbReference type="NCBI Taxonomy" id="1507870"/>
    <lineage>
        <taxon>Eukaryota</taxon>
        <taxon>Fungi</taxon>
        <taxon>Dikarya</taxon>
        <taxon>Ascomycota</taxon>
        <taxon>Pezizomycotina</taxon>
        <taxon>Dothideomycetes</taxon>
        <taxon>Dothideomycetidae</taxon>
        <taxon>Cladosporiales</taxon>
        <taxon>Cladosporiaceae</taxon>
        <taxon>Cryoendolithus</taxon>
    </lineage>
</organism>
<evidence type="ECO:0000313" key="2">
    <source>
        <dbReference type="EMBL" id="OQN95613.1"/>
    </source>
</evidence>
<proteinExistence type="predicted"/>
<keyword evidence="3" id="KW-1185">Reference proteome</keyword>
<sequence length="545" mass="60586">MNTGPDFPFDTKHWVESPFGLGIVPKKVQGTEVGIIGAGMAGTAAGYELMKLGMKSVMYESAEIGGRLRTWSFNEAPGTIADLGGMRFSSASTLFHHYVKVLGLQTKPFPNPLTAAAGSTVIELEGERHYAESPGDLPLPFHEVADAWIEALRTEAQFAELQEAMRTRDLTGLKSLWNHLVLTWDDRSFFDFVTTSRSFAALTFRHRELFGQVGFGTGGWDTDFSHSMLEILRVVITNLEGEQHLVIGGAAQVPRRLWSHAPDHCAYWPSGTSLSSLNDGKPRPEVTRIARSADGQIMVVDAHGGVKKFQAVLVTCQNRVLVSNIDCEQSLFSPQMWTALNKTHYMPSSKVFVVVDRPFWKDKDQDTGRDVMSMTLTDRLTRSTYLFDSGEKGPAVICLSYCWMKDALGMLPHSVERRVELALSALQEIYPGIDIGDHIIGEPITVSWEADRNFLGAFKCTLPGHYRYDRRIFTHFMQRDMQARHRGIFVAGDDKSWTPGWVEGAITTSMNAVWGIMTHLGGRTSPENPGPGDLFDRLQPLLVGD</sequence>
<dbReference type="Gene3D" id="3.90.660.10">
    <property type="match status" value="1"/>
</dbReference>
<evidence type="ECO:0000313" key="3">
    <source>
        <dbReference type="Proteomes" id="UP000192596"/>
    </source>
</evidence>
<dbReference type="PANTHER" id="PTHR10742">
    <property type="entry name" value="FLAVIN MONOAMINE OXIDASE"/>
    <property type="match status" value="1"/>
</dbReference>
<comment type="caution">
    <text evidence="2">The sequence shown here is derived from an EMBL/GenBank/DDBJ whole genome shotgun (WGS) entry which is preliminary data.</text>
</comment>
<dbReference type="InParanoid" id="A0A1V8S986"/>
<dbReference type="Gene3D" id="3.50.50.60">
    <property type="entry name" value="FAD/NAD(P)-binding domain"/>
    <property type="match status" value="1"/>
</dbReference>
<dbReference type="InterPro" id="IPR002937">
    <property type="entry name" value="Amino_oxidase"/>
</dbReference>
<dbReference type="InterPro" id="IPR036188">
    <property type="entry name" value="FAD/NAD-bd_sf"/>
</dbReference>
<gene>
    <name evidence="2" type="ORF">B0A48_18690</name>
</gene>
<dbReference type="GO" id="GO:0001716">
    <property type="term" value="F:L-amino-acid oxidase activity"/>
    <property type="evidence" value="ECO:0007669"/>
    <property type="project" value="TreeGrafter"/>
</dbReference>
<dbReference type="SUPFAM" id="SSF54373">
    <property type="entry name" value="FAD-linked reductases, C-terminal domain"/>
    <property type="match status" value="1"/>
</dbReference>
<dbReference type="Proteomes" id="UP000192596">
    <property type="component" value="Unassembled WGS sequence"/>
</dbReference>
<dbReference type="Pfam" id="PF01593">
    <property type="entry name" value="Amino_oxidase"/>
    <property type="match status" value="1"/>
</dbReference>
<name>A0A1V8S986_9PEZI</name>
<accession>A0A1V8S986</accession>
<dbReference type="AlphaFoldDB" id="A0A1V8S986"/>
<reference evidence="3" key="1">
    <citation type="submission" date="2017-03" db="EMBL/GenBank/DDBJ databases">
        <title>Genomes of endolithic fungi from Antarctica.</title>
        <authorList>
            <person name="Coleine C."/>
            <person name="Masonjones S."/>
            <person name="Stajich J.E."/>
        </authorList>
    </citation>
    <scope>NUCLEOTIDE SEQUENCE [LARGE SCALE GENOMIC DNA]</scope>
    <source>
        <strain evidence="3">CCFEE 5527</strain>
    </source>
</reference>
<dbReference type="EMBL" id="NAJO01000084">
    <property type="protein sequence ID" value="OQN95613.1"/>
    <property type="molecule type" value="Genomic_DNA"/>
</dbReference>
<dbReference type="GO" id="GO:0009063">
    <property type="term" value="P:amino acid catabolic process"/>
    <property type="evidence" value="ECO:0007669"/>
    <property type="project" value="TreeGrafter"/>
</dbReference>
<dbReference type="Gene3D" id="1.10.405.40">
    <property type="match status" value="1"/>
</dbReference>
<evidence type="ECO:0000259" key="1">
    <source>
        <dbReference type="Pfam" id="PF01593"/>
    </source>
</evidence>
<dbReference type="InterPro" id="IPR050281">
    <property type="entry name" value="Flavin_monoamine_oxidase"/>
</dbReference>
<dbReference type="SUPFAM" id="SSF51905">
    <property type="entry name" value="FAD/NAD(P)-binding domain"/>
    <property type="match status" value="1"/>
</dbReference>